<sequence>MGDLTDDTTPPPSLREDDSDSSTDGTTPPASLREGDDEQYDNRLRNLVRGCTVEYRKAYHDPWASILVGDLVDQMPEPSYTTICADRLIEVRFAGKVFRCEATDGVMTLAAMVHVFYDLFDWVDHCMSTGFQGAPANYFSRVKLLRLVRGIITFITAGVSTRVPAAVTMGSRGAIAVEVSARGKRVVLRDDEIQHIKVWMRTHIPAYGDLVERWEKYAEDARRLAACTKEGKPEHIREPVFGAYADPTEWLGRKFTKDEMLLMAGPAPVCYSFAHIKIGDAHYRTATTDRNKRTVHSYFRTFFVNEEMDSDGNVIFNEKGEPKTDEIDRHGRITKILRVEIAGEFYTLLKCDWLAKPTEKQIKAYRLRNSILGPDDLTRTVYTFNPHVDPAAFEHKEPFILPNRVEQQVVIVPHPCMETAVILDPTADFFECIG</sequence>
<evidence type="ECO:0000256" key="1">
    <source>
        <dbReference type="SAM" id="MobiDB-lite"/>
    </source>
</evidence>
<protein>
    <submittedName>
        <fullName evidence="2">Uncharacterized protein</fullName>
    </submittedName>
</protein>
<evidence type="ECO:0000313" key="2">
    <source>
        <dbReference type="EMBL" id="KAK3234104.1"/>
    </source>
</evidence>
<keyword evidence="3" id="KW-1185">Reference proteome</keyword>
<feature type="region of interest" description="Disordered" evidence="1">
    <location>
        <begin position="1"/>
        <end position="39"/>
    </location>
</feature>
<proteinExistence type="predicted"/>
<gene>
    <name evidence="2" type="ORF">CYMTET_55641</name>
</gene>
<accession>A0AAE0BDS9</accession>
<dbReference type="Proteomes" id="UP001190700">
    <property type="component" value="Unassembled WGS sequence"/>
</dbReference>
<comment type="caution">
    <text evidence="2">The sequence shown here is derived from an EMBL/GenBank/DDBJ whole genome shotgun (WGS) entry which is preliminary data.</text>
</comment>
<dbReference type="EMBL" id="LGRX02035557">
    <property type="protein sequence ID" value="KAK3234104.1"/>
    <property type="molecule type" value="Genomic_DNA"/>
</dbReference>
<dbReference type="AlphaFoldDB" id="A0AAE0BDS9"/>
<reference evidence="2 3" key="1">
    <citation type="journal article" date="2015" name="Genome Biol. Evol.">
        <title>Comparative Genomics of a Bacterivorous Green Alga Reveals Evolutionary Causalities and Consequences of Phago-Mixotrophic Mode of Nutrition.</title>
        <authorList>
            <person name="Burns J.A."/>
            <person name="Paasch A."/>
            <person name="Narechania A."/>
            <person name="Kim E."/>
        </authorList>
    </citation>
    <scope>NUCLEOTIDE SEQUENCE [LARGE SCALE GENOMIC DNA]</scope>
    <source>
        <strain evidence="2 3">PLY_AMNH</strain>
    </source>
</reference>
<name>A0AAE0BDS9_9CHLO</name>
<evidence type="ECO:0000313" key="3">
    <source>
        <dbReference type="Proteomes" id="UP001190700"/>
    </source>
</evidence>
<organism evidence="2 3">
    <name type="scientific">Cymbomonas tetramitiformis</name>
    <dbReference type="NCBI Taxonomy" id="36881"/>
    <lineage>
        <taxon>Eukaryota</taxon>
        <taxon>Viridiplantae</taxon>
        <taxon>Chlorophyta</taxon>
        <taxon>Pyramimonadophyceae</taxon>
        <taxon>Pyramimonadales</taxon>
        <taxon>Pyramimonadaceae</taxon>
        <taxon>Cymbomonas</taxon>
    </lineage>
</organism>